<dbReference type="GO" id="GO:0006354">
    <property type="term" value="P:DNA-templated transcription elongation"/>
    <property type="evidence" value="ECO:0007669"/>
    <property type="project" value="TreeGrafter"/>
</dbReference>
<accession>A0A0L0QUI2</accession>
<dbReference type="EMBL" id="LGTO01000002">
    <property type="protein sequence ID" value="KNE22345.1"/>
    <property type="molecule type" value="Genomic_DNA"/>
</dbReference>
<evidence type="ECO:0000256" key="6">
    <source>
        <dbReference type="ARBA" id="ARBA00030776"/>
    </source>
</evidence>
<dbReference type="PATRIC" id="fig|1473.5.peg.3226"/>
<keyword evidence="4" id="KW-0238">DNA-binding</keyword>
<dbReference type="InterPro" id="IPR022691">
    <property type="entry name" value="Tscrpt_elong_fac_GreA/B_N"/>
</dbReference>
<dbReference type="Pfam" id="PF01272">
    <property type="entry name" value="GreA_GreB"/>
    <property type="match status" value="1"/>
</dbReference>
<dbReference type="FunFam" id="1.10.287.180:FF:000001">
    <property type="entry name" value="Transcription elongation factor GreA"/>
    <property type="match status" value="1"/>
</dbReference>
<dbReference type="SUPFAM" id="SSF46557">
    <property type="entry name" value="GreA transcript cleavage protein, N-terminal domain"/>
    <property type="match status" value="1"/>
</dbReference>
<comment type="similarity">
    <text evidence="1">Belongs to the GreA/GreB family.</text>
</comment>
<name>A0A0L0QUI2_VIRPA</name>
<dbReference type="InterPro" id="IPR036953">
    <property type="entry name" value="GreA/GreB_C_sf"/>
</dbReference>
<dbReference type="FunFam" id="3.10.50.30:FF:000001">
    <property type="entry name" value="Transcription elongation factor GreA"/>
    <property type="match status" value="1"/>
</dbReference>
<sequence>MKNIPVTKSGYLELQEKLNYLKAVKLQEVNQQVKEGRAFCDFDEDPEFRKSLEEQSIIQAQITELESILARAEIMEVTKSDVVELGTFVTFKELPDGLEETYQIVSPKESDPQKAHISTSSPIGKKLIGNKVNDKVFVETPAGTVKLLITKVD</sequence>
<dbReference type="PANTHER" id="PTHR30437">
    <property type="entry name" value="TRANSCRIPTION ELONGATION FACTOR GREA"/>
    <property type="match status" value="1"/>
</dbReference>
<evidence type="ECO:0000313" key="9">
    <source>
        <dbReference type="EMBL" id="KNE22345.1"/>
    </source>
</evidence>
<dbReference type="GeneID" id="66869221"/>
<evidence type="ECO:0000313" key="10">
    <source>
        <dbReference type="Proteomes" id="UP000036780"/>
    </source>
</evidence>
<evidence type="ECO:0000256" key="2">
    <source>
        <dbReference type="ARBA" id="ARBA00013729"/>
    </source>
</evidence>
<protein>
    <recommendedName>
        <fullName evidence="2">Transcription elongation factor GreA</fullName>
    </recommendedName>
    <alternativeName>
        <fullName evidence="6">Transcript cleavage factor GreA</fullName>
    </alternativeName>
</protein>
<dbReference type="Proteomes" id="UP000036780">
    <property type="component" value="Unassembled WGS sequence"/>
</dbReference>
<proteinExistence type="inferred from homology"/>
<dbReference type="Gene3D" id="1.10.287.180">
    <property type="entry name" value="Transcription elongation factor, GreA/GreB, N-terminal domain"/>
    <property type="match status" value="1"/>
</dbReference>
<evidence type="ECO:0000256" key="4">
    <source>
        <dbReference type="ARBA" id="ARBA00023125"/>
    </source>
</evidence>
<keyword evidence="5" id="KW-0804">Transcription</keyword>
<feature type="domain" description="Transcription elongation factor GreA/GreB C-terminal" evidence="7">
    <location>
        <begin position="80"/>
        <end position="152"/>
    </location>
</feature>
<dbReference type="InterPro" id="IPR001437">
    <property type="entry name" value="Tscrpt_elong_fac_GreA/B_C"/>
</dbReference>
<dbReference type="Pfam" id="PF03449">
    <property type="entry name" value="GreA_GreB_N"/>
    <property type="match status" value="1"/>
</dbReference>
<gene>
    <name evidence="9" type="ORF">AFK71_01595</name>
</gene>
<dbReference type="SUPFAM" id="SSF54534">
    <property type="entry name" value="FKBP-like"/>
    <property type="match status" value="1"/>
</dbReference>
<feature type="domain" description="Transcription elongation factor GreA/GreB N-terminal" evidence="8">
    <location>
        <begin position="4"/>
        <end position="74"/>
    </location>
</feature>
<keyword evidence="10" id="KW-1185">Reference proteome</keyword>
<dbReference type="GO" id="GO:0070063">
    <property type="term" value="F:RNA polymerase binding"/>
    <property type="evidence" value="ECO:0007669"/>
    <property type="project" value="InterPro"/>
</dbReference>
<dbReference type="GO" id="GO:0032784">
    <property type="term" value="P:regulation of DNA-templated transcription elongation"/>
    <property type="evidence" value="ECO:0007669"/>
    <property type="project" value="InterPro"/>
</dbReference>
<organism evidence="9 10">
    <name type="scientific">Virgibacillus pantothenticus</name>
    <dbReference type="NCBI Taxonomy" id="1473"/>
    <lineage>
        <taxon>Bacteria</taxon>
        <taxon>Bacillati</taxon>
        <taxon>Bacillota</taxon>
        <taxon>Bacilli</taxon>
        <taxon>Bacillales</taxon>
        <taxon>Bacillaceae</taxon>
        <taxon>Virgibacillus</taxon>
    </lineage>
</organism>
<dbReference type="InterPro" id="IPR023459">
    <property type="entry name" value="Tscrpt_elong_fac_GreA/B_fam"/>
</dbReference>
<evidence type="ECO:0000256" key="1">
    <source>
        <dbReference type="ARBA" id="ARBA00008213"/>
    </source>
</evidence>
<dbReference type="Gene3D" id="3.10.50.30">
    <property type="entry name" value="Transcription elongation factor, GreA/GreB, C-terminal domain"/>
    <property type="match status" value="1"/>
</dbReference>
<evidence type="ECO:0000259" key="8">
    <source>
        <dbReference type="Pfam" id="PF03449"/>
    </source>
</evidence>
<keyword evidence="3" id="KW-0805">Transcription regulation</keyword>
<comment type="caution">
    <text evidence="9">The sequence shown here is derived from an EMBL/GenBank/DDBJ whole genome shotgun (WGS) entry which is preliminary data.</text>
</comment>
<evidence type="ECO:0000256" key="5">
    <source>
        <dbReference type="ARBA" id="ARBA00023163"/>
    </source>
</evidence>
<reference evidence="10" key="1">
    <citation type="submission" date="2015-07" db="EMBL/GenBank/DDBJ databases">
        <title>Fjat-10053 dsm26.</title>
        <authorList>
            <person name="Liu B."/>
            <person name="Wang J."/>
            <person name="Zhu Y."/>
            <person name="Liu G."/>
            <person name="Chen Q."/>
            <person name="Chen Z."/>
            <person name="Lan J."/>
            <person name="Che J."/>
            <person name="Ge C."/>
            <person name="Shi H."/>
            <person name="Pan Z."/>
            <person name="Liu X."/>
        </authorList>
    </citation>
    <scope>NUCLEOTIDE SEQUENCE [LARGE SCALE GENOMIC DNA]</scope>
    <source>
        <strain evidence="10">DSM 26</strain>
    </source>
</reference>
<evidence type="ECO:0000256" key="3">
    <source>
        <dbReference type="ARBA" id="ARBA00023015"/>
    </source>
</evidence>
<dbReference type="AlphaFoldDB" id="A0A0L0QUI2"/>
<dbReference type="RefSeq" id="WP_050349816.1">
    <property type="nucleotide sequence ID" value="NZ_BOSN01000003.1"/>
</dbReference>
<dbReference type="InterPro" id="IPR036805">
    <property type="entry name" value="Tscrpt_elong_fac_GreA/B_N_sf"/>
</dbReference>
<evidence type="ECO:0000259" key="7">
    <source>
        <dbReference type="Pfam" id="PF01272"/>
    </source>
</evidence>
<dbReference type="PANTHER" id="PTHR30437:SF4">
    <property type="entry name" value="TRANSCRIPTION ELONGATION FACTOR GREA"/>
    <property type="match status" value="1"/>
</dbReference>
<dbReference type="PIRSF" id="PIRSF006092">
    <property type="entry name" value="GreA_GreB"/>
    <property type="match status" value="1"/>
</dbReference>
<dbReference type="GO" id="GO:0003677">
    <property type="term" value="F:DNA binding"/>
    <property type="evidence" value="ECO:0007669"/>
    <property type="project" value="UniProtKB-KW"/>
</dbReference>